<organism evidence="1 2">
    <name type="scientific">Cutaneotrichosporon oleaginosum</name>
    <dbReference type="NCBI Taxonomy" id="879819"/>
    <lineage>
        <taxon>Eukaryota</taxon>
        <taxon>Fungi</taxon>
        <taxon>Dikarya</taxon>
        <taxon>Basidiomycota</taxon>
        <taxon>Agaricomycotina</taxon>
        <taxon>Tremellomycetes</taxon>
        <taxon>Trichosporonales</taxon>
        <taxon>Trichosporonaceae</taxon>
        <taxon>Cutaneotrichosporon</taxon>
    </lineage>
</organism>
<dbReference type="Proteomes" id="UP000053611">
    <property type="component" value="Unassembled WGS sequence"/>
</dbReference>
<evidence type="ECO:0000313" key="2">
    <source>
        <dbReference type="Proteomes" id="UP000053611"/>
    </source>
</evidence>
<dbReference type="EMBL" id="KQ087183">
    <property type="protein sequence ID" value="KLT44977.1"/>
    <property type="molecule type" value="Genomic_DNA"/>
</dbReference>
<protein>
    <submittedName>
        <fullName evidence="1">Uncharacterized protein</fullName>
    </submittedName>
</protein>
<evidence type="ECO:0000313" key="1">
    <source>
        <dbReference type="EMBL" id="KLT44977.1"/>
    </source>
</evidence>
<dbReference type="GeneID" id="28980313"/>
<dbReference type="RefSeq" id="XP_018281468.1">
    <property type="nucleotide sequence ID" value="XM_018419710.1"/>
</dbReference>
<name>A0A0J0XV89_9TREE</name>
<keyword evidence="2" id="KW-1185">Reference proteome</keyword>
<sequence length="166" mass="18074">MLTQRGLRTNVIAKSVRPGDAPCSNERRYAPLASAAERAEILSRNEEMTARVPTAPPHLLTSPTCNVIPHGPIVRVHTGGREKEASGMMWWRGEYASGEYLVSRQAPRVGHLVTGDAPPHPTSSARYITHSLSDPVGLTLNTGRNGMLRFGLACVPQVRAWPYSVP</sequence>
<proteinExistence type="predicted"/>
<accession>A0A0J0XV89</accession>
<reference evidence="1 2" key="1">
    <citation type="submission" date="2015-03" db="EMBL/GenBank/DDBJ databases">
        <title>Genomics and transcriptomics of the oil-accumulating basidiomycete yeast T. oleaginosus allow insights into substrate utilization and the diverse evolutionary trajectories of mating systems in fungi.</title>
        <authorList>
            <consortium name="DOE Joint Genome Institute"/>
            <person name="Kourist R."/>
            <person name="Kracht O."/>
            <person name="Bracharz F."/>
            <person name="Lipzen A."/>
            <person name="Nolan M."/>
            <person name="Ohm R."/>
            <person name="Grigoriev I."/>
            <person name="Sun S."/>
            <person name="Heitman J."/>
            <person name="Bruck T."/>
            <person name="Nowrousian M."/>
        </authorList>
    </citation>
    <scope>NUCLEOTIDE SEQUENCE [LARGE SCALE GENOMIC DNA]</scope>
    <source>
        <strain evidence="1 2">IBC0246</strain>
    </source>
</reference>
<gene>
    <name evidence="1" type="ORF">CC85DRAFT_168888</name>
</gene>
<dbReference type="AlphaFoldDB" id="A0A0J0XV89"/>